<evidence type="ECO:0000313" key="1">
    <source>
        <dbReference type="EMBL" id="GIM71660.1"/>
    </source>
</evidence>
<evidence type="ECO:0000313" key="2">
    <source>
        <dbReference type="Proteomes" id="UP000680865"/>
    </source>
</evidence>
<dbReference type="Proteomes" id="UP000680865">
    <property type="component" value="Unassembled WGS sequence"/>
</dbReference>
<dbReference type="AlphaFoldDB" id="A0A919SGX5"/>
<dbReference type="RefSeq" id="WP_212997512.1">
    <property type="nucleotide sequence ID" value="NZ_BAAATW010000008.1"/>
</dbReference>
<dbReference type="GO" id="GO:0003677">
    <property type="term" value="F:DNA binding"/>
    <property type="evidence" value="ECO:0007669"/>
    <property type="project" value="InterPro"/>
</dbReference>
<gene>
    <name evidence="1" type="ORF">Aco04nite_26380</name>
</gene>
<protein>
    <recommendedName>
        <fullName evidence="3">YbaB/EbfC DNA-binding family protein</fullName>
    </recommendedName>
</protein>
<dbReference type="InterPro" id="IPR036894">
    <property type="entry name" value="YbaB-like_sf"/>
</dbReference>
<evidence type="ECO:0008006" key="3">
    <source>
        <dbReference type="Google" id="ProtNLM"/>
    </source>
</evidence>
<dbReference type="SUPFAM" id="SSF82607">
    <property type="entry name" value="YbaB-like"/>
    <property type="match status" value="1"/>
</dbReference>
<dbReference type="EMBL" id="BOQP01000011">
    <property type="protein sequence ID" value="GIM71660.1"/>
    <property type="molecule type" value="Genomic_DNA"/>
</dbReference>
<organism evidence="1 2">
    <name type="scientific">Winogradskya consettensis</name>
    <dbReference type="NCBI Taxonomy" id="113560"/>
    <lineage>
        <taxon>Bacteria</taxon>
        <taxon>Bacillati</taxon>
        <taxon>Actinomycetota</taxon>
        <taxon>Actinomycetes</taxon>
        <taxon>Micromonosporales</taxon>
        <taxon>Micromonosporaceae</taxon>
        <taxon>Winogradskya</taxon>
    </lineage>
</organism>
<reference evidence="1" key="1">
    <citation type="submission" date="2021-03" db="EMBL/GenBank/DDBJ databases">
        <title>Whole genome shotgun sequence of Actinoplanes consettensis NBRC 14913.</title>
        <authorList>
            <person name="Komaki H."/>
            <person name="Tamura T."/>
        </authorList>
    </citation>
    <scope>NUCLEOTIDE SEQUENCE</scope>
    <source>
        <strain evidence="1">NBRC 14913</strain>
    </source>
</reference>
<dbReference type="Gene3D" id="3.30.1310.10">
    <property type="entry name" value="Nucleoid-associated protein YbaB-like domain"/>
    <property type="match status" value="1"/>
</dbReference>
<proteinExistence type="predicted"/>
<dbReference type="Pfam" id="PF02575">
    <property type="entry name" value="YbaB_DNA_bd"/>
    <property type="match status" value="1"/>
</dbReference>
<name>A0A919SGX5_9ACTN</name>
<dbReference type="InterPro" id="IPR004401">
    <property type="entry name" value="YbaB/EbfC"/>
</dbReference>
<accession>A0A919SGX5</accession>
<keyword evidence="2" id="KW-1185">Reference proteome</keyword>
<sequence>MVDEGGLDAVEGRIDGWQAGFEQRAAQARELGARLAGLTVTAESDDGLVAVTVGQGGRLTGVRLEEGIRGRPAGETAREILAALEVAQAAFADRAASATAETIGADSATGQAVIASFFRPPT</sequence>
<comment type="caution">
    <text evidence="1">The sequence shown here is derived from an EMBL/GenBank/DDBJ whole genome shotgun (WGS) entry which is preliminary data.</text>
</comment>